<protein>
    <submittedName>
        <fullName evidence="2">Uncharacterized protein</fullName>
    </submittedName>
</protein>
<reference evidence="2" key="1">
    <citation type="submission" date="2021-06" db="EMBL/GenBank/DDBJ databases">
        <title>Comparative genomics, transcriptomics and evolutionary studies reveal genomic signatures of adaptation to plant cell wall in hemibiotrophic fungi.</title>
        <authorList>
            <consortium name="DOE Joint Genome Institute"/>
            <person name="Baroncelli R."/>
            <person name="Diaz J.F."/>
            <person name="Benocci T."/>
            <person name="Peng M."/>
            <person name="Battaglia E."/>
            <person name="Haridas S."/>
            <person name="Andreopoulos W."/>
            <person name="Labutti K."/>
            <person name="Pangilinan J."/>
            <person name="Floch G.L."/>
            <person name="Makela M.R."/>
            <person name="Henrissat B."/>
            <person name="Grigoriev I.V."/>
            <person name="Crouch J.A."/>
            <person name="De Vries R.P."/>
            <person name="Sukno S.A."/>
            <person name="Thon M.R."/>
        </authorList>
    </citation>
    <scope>NUCLEOTIDE SEQUENCE</scope>
    <source>
        <strain evidence="2">CBS 102054</strain>
    </source>
</reference>
<organism evidence="2 3">
    <name type="scientific">Colletotrichum phormii</name>
    <dbReference type="NCBI Taxonomy" id="359342"/>
    <lineage>
        <taxon>Eukaryota</taxon>
        <taxon>Fungi</taxon>
        <taxon>Dikarya</taxon>
        <taxon>Ascomycota</taxon>
        <taxon>Pezizomycotina</taxon>
        <taxon>Sordariomycetes</taxon>
        <taxon>Hypocreomycetidae</taxon>
        <taxon>Glomerellales</taxon>
        <taxon>Glomerellaceae</taxon>
        <taxon>Colletotrichum</taxon>
        <taxon>Colletotrichum acutatum species complex</taxon>
    </lineage>
</organism>
<evidence type="ECO:0000256" key="1">
    <source>
        <dbReference type="SAM" id="MobiDB-lite"/>
    </source>
</evidence>
<feature type="compositionally biased region" description="Basic and acidic residues" evidence="1">
    <location>
        <begin position="169"/>
        <end position="179"/>
    </location>
</feature>
<dbReference type="AlphaFoldDB" id="A0AAJ0EHZ6"/>
<gene>
    <name evidence="2" type="ORF">BDP81DRAFT_504309</name>
</gene>
<feature type="region of interest" description="Disordered" evidence="1">
    <location>
        <begin position="73"/>
        <end position="179"/>
    </location>
</feature>
<evidence type="ECO:0000313" key="3">
    <source>
        <dbReference type="Proteomes" id="UP001243989"/>
    </source>
</evidence>
<name>A0AAJ0EHZ6_9PEZI</name>
<dbReference type="Proteomes" id="UP001243989">
    <property type="component" value="Unassembled WGS sequence"/>
</dbReference>
<accession>A0AAJ0EHZ6</accession>
<evidence type="ECO:0000313" key="2">
    <source>
        <dbReference type="EMBL" id="KAK1641017.1"/>
    </source>
</evidence>
<feature type="compositionally biased region" description="Acidic residues" evidence="1">
    <location>
        <begin position="105"/>
        <end position="118"/>
    </location>
</feature>
<dbReference type="EMBL" id="JAHMHQ010000003">
    <property type="protein sequence ID" value="KAK1641017.1"/>
    <property type="molecule type" value="Genomic_DNA"/>
</dbReference>
<comment type="caution">
    <text evidence="2">The sequence shown here is derived from an EMBL/GenBank/DDBJ whole genome shotgun (WGS) entry which is preliminary data.</text>
</comment>
<dbReference type="GeneID" id="85480482"/>
<dbReference type="RefSeq" id="XP_060449624.1">
    <property type="nucleotide sequence ID" value="XM_060595620.1"/>
</dbReference>
<feature type="compositionally biased region" description="Basic residues" evidence="1">
    <location>
        <begin position="90"/>
        <end position="101"/>
    </location>
</feature>
<feature type="compositionally biased region" description="Basic and acidic residues" evidence="1">
    <location>
        <begin position="153"/>
        <end position="162"/>
    </location>
</feature>
<sequence>MADTKATTANGSEAAPAGARVGAWTDAARFQLVLRVLATVLPEGKGVEWKNVSMEGRTTKALQGQWTAIVAQMRELNTGENGEAPAPKPKTPRKTAAKKKAVAAAEDDEEANGDQEGSEETKAVAPKKRAASTTADGTPKKRRTPAKKAAQVKAEEAEAKVEADDEAQAETKDEKDGEQ</sequence>
<keyword evidence="3" id="KW-1185">Reference proteome</keyword>
<proteinExistence type="predicted"/>